<keyword evidence="3" id="KW-1003">Cell membrane</keyword>
<dbReference type="RefSeq" id="WP_234398911.1">
    <property type="nucleotide sequence ID" value="NZ_CCXS01000001.1"/>
</dbReference>
<feature type="domain" description="ABC transmembrane type-1" evidence="8">
    <location>
        <begin position="86"/>
        <end position="298"/>
    </location>
</feature>
<dbReference type="CDD" id="cd06261">
    <property type="entry name" value="TM_PBP2"/>
    <property type="match status" value="1"/>
</dbReference>
<organism evidence="9 10">
    <name type="scientific">Planococcus massiliensis</name>
    <dbReference type="NCBI Taxonomy" id="1499687"/>
    <lineage>
        <taxon>Bacteria</taxon>
        <taxon>Bacillati</taxon>
        <taxon>Bacillota</taxon>
        <taxon>Bacilli</taxon>
        <taxon>Bacillales</taxon>
        <taxon>Caryophanaceae</taxon>
        <taxon>Planococcus</taxon>
    </lineage>
</organism>
<comment type="similarity">
    <text evidence="7">Belongs to the binding-protein-dependent transport system permease family.</text>
</comment>
<dbReference type="Proteomes" id="UP000043699">
    <property type="component" value="Unassembled WGS sequence"/>
</dbReference>
<keyword evidence="6 7" id="KW-0472">Membrane</keyword>
<feature type="transmembrane region" description="Helical" evidence="7">
    <location>
        <begin position="277"/>
        <end position="299"/>
    </location>
</feature>
<dbReference type="GO" id="GO:0005886">
    <property type="term" value="C:plasma membrane"/>
    <property type="evidence" value="ECO:0007669"/>
    <property type="project" value="UniProtKB-SubCell"/>
</dbReference>
<dbReference type="SUPFAM" id="SSF161098">
    <property type="entry name" value="MetI-like"/>
    <property type="match status" value="1"/>
</dbReference>
<keyword evidence="2 7" id="KW-0813">Transport</keyword>
<comment type="subcellular location">
    <subcellularLocation>
        <location evidence="1 7">Cell membrane</location>
        <topology evidence="1 7">Multi-pass membrane protein</topology>
    </subcellularLocation>
</comment>
<feature type="transmembrane region" description="Helical" evidence="7">
    <location>
        <begin position="90"/>
        <end position="111"/>
    </location>
</feature>
<feature type="transmembrane region" description="Helical" evidence="7">
    <location>
        <begin position="171"/>
        <end position="196"/>
    </location>
</feature>
<dbReference type="STRING" id="1499687.BN1080_00441"/>
<keyword evidence="10" id="KW-1185">Reference proteome</keyword>
<dbReference type="Gene3D" id="1.10.3720.10">
    <property type="entry name" value="MetI-like"/>
    <property type="match status" value="1"/>
</dbReference>
<evidence type="ECO:0000256" key="1">
    <source>
        <dbReference type="ARBA" id="ARBA00004651"/>
    </source>
</evidence>
<protein>
    <submittedName>
        <fullName evidence="9">sn-glycerol-3-phosphate transport system permease protein UgpA</fullName>
    </submittedName>
</protein>
<evidence type="ECO:0000259" key="8">
    <source>
        <dbReference type="PROSITE" id="PS50928"/>
    </source>
</evidence>
<gene>
    <name evidence="9" type="primary">ugpA_1</name>
    <name evidence="9" type="ORF">BN1080_00441</name>
</gene>
<evidence type="ECO:0000256" key="2">
    <source>
        <dbReference type="ARBA" id="ARBA00022448"/>
    </source>
</evidence>
<keyword evidence="5 7" id="KW-1133">Transmembrane helix</keyword>
<dbReference type="GO" id="GO:0055085">
    <property type="term" value="P:transmembrane transport"/>
    <property type="evidence" value="ECO:0007669"/>
    <property type="project" value="InterPro"/>
</dbReference>
<dbReference type="Pfam" id="PF00528">
    <property type="entry name" value="BPD_transp_1"/>
    <property type="match status" value="1"/>
</dbReference>
<name>A0A098EIA5_9BACL</name>
<accession>A0A098EIA5</accession>
<keyword evidence="4 7" id="KW-0812">Transmembrane</keyword>
<evidence type="ECO:0000313" key="10">
    <source>
        <dbReference type="Proteomes" id="UP000043699"/>
    </source>
</evidence>
<dbReference type="AlphaFoldDB" id="A0A098EIA5"/>
<proteinExistence type="inferred from homology"/>
<dbReference type="PANTHER" id="PTHR30193:SF37">
    <property type="entry name" value="INNER MEMBRANE ABC TRANSPORTER PERMEASE PROTEIN YCJO"/>
    <property type="match status" value="1"/>
</dbReference>
<dbReference type="PANTHER" id="PTHR30193">
    <property type="entry name" value="ABC TRANSPORTER PERMEASE PROTEIN"/>
    <property type="match status" value="1"/>
</dbReference>
<feature type="transmembrane region" description="Helical" evidence="7">
    <location>
        <begin position="29"/>
        <end position="52"/>
    </location>
</feature>
<dbReference type="InterPro" id="IPR035906">
    <property type="entry name" value="MetI-like_sf"/>
</dbReference>
<dbReference type="EMBL" id="CCXS01000001">
    <property type="protein sequence ID" value="CEG21530.1"/>
    <property type="molecule type" value="Genomic_DNA"/>
</dbReference>
<feature type="transmembrane region" description="Helical" evidence="7">
    <location>
        <begin position="123"/>
        <end position="143"/>
    </location>
</feature>
<dbReference type="InterPro" id="IPR051393">
    <property type="entry name" value="ABC_transporter_permease"/>
</dbReference>
<evidence type="ECO:0000256" key="4">
    <source>
        <dbReference type="ARBA" id="ARBA00022692"/>
    </source>
</evidence>
<evidence type="ECO:0000256" key="7">
    <source>
        <dbReference type="RuleBase" id="RU363032"/>
    </source>
</evidence>
<dbReference type="PROSITE" id="PS50928">
    <property type="entry name" value="ABC_TM1"/>
    <property type="match status" value="1"/>
</dbReference>
<sequence length="309" mass="35560">MAFAKVQLDMEEKKAERQGFLSWVKLRPYAMIFPAILIFCLFFIYPIGYMIYLSFHDWNFVSPVKDFVGTSNFSYLLSDRDFREVISNSFIYTFFTVFLTISLSLLLALWLNRGGAVYSFMQASIFSPHIISLVSVSMLWMWIMDADYGLLNWFLNLIGMESVMWLTSPDYALTSLILVAVWKGIGFNTLVFIAGLQSIPKDLYEAAELDHTPPWRRFLKITVPMLSPTLFFLTIIGVINSFQVFETINLMTAGGPINSTNTFVYYIYQYGFQFFKIGYASAAGVILLVILSVLTVVYFKVLSKRVHYR</sequence>
<evidence type="ECO:0000256" key="3">
    <source>
        <dbReference type="ARBA" id="ARBA00022475"/>
    </source>
</evidence>
<feature type="transmembrane region" description="Helical" evidence="7">
    <location>
        <begin position="217"/>
        <end position="239"/>
    </location>
</feature>
<evidence type="ECO:0000256" key="5">
    <source>
        <dbReference type="ARBA" id="ARBA00022989"/>
    </source>
</evidence>
<evidence type="ECO:0000313" key="9">
    <source>
        <dbReference type="EMBL" id="CEG21530.1"/>
    </source>
</evidence>
<evidence type="ECO:0000256" key="6">
    <source>
        <dbReference type="ARBA" id="ARBA00023136"/>
    </source>
</evidence>
<reference evidence="9 10" key="1">
    <citation type="submission" date="2014-09" db="EMBL/GenBank/DDBJ databases">
        <authorList>
            <person name="Urmite Genomes Urmite Genomes"/>
        </authorList>
    </citation>
    <scope>NUCLEOTIDE SEQUENCE [LARGE SCALE GENOMIC DNA]</scope>
    <source>
        <strain evidence="9 10">ES2</strain>
    </source>
</reference>
<dbReference type="InterPro" id="IPR000515">
    <property type="entry name" value="MetI-like"/>
</dbReference>